<feature type="region of interest" description="Disordered" evidence="1">
    <location>
        <begin position="112"/>
        <end position="217"/>
    </location>
</feature>
<feature type="compositionally biased region" description="Basic residues" evidence="1">
    <location>
        <begin position="170"/>
        <end position="188"/>
    </location>
</feature>
<evidence type="ECO:0000313" key="3">
    <source>
        <dbReference type="Proteomes" id="UP000799537"/>
    </source>
</evidence>
<feature type="compositionally biased region" description="Basic and acidic residues" evidence="1">
    <location>
        <begin position="197"/>
        <end position="217"/>
    </location>
</feature>
<dbReference type="OrthoDB" id="10665835at2759"/>
<name>A0A6A6CV52_ZASCE</name>
<sequence>MSRTSDAKADLPDLNEVYKLYEDDHLEDFIEAADILLEQDACLSRCDTIQLLIFASNSVEEPRDTLDYFQRAEEELRFWQVNHARKDIPTIEILGEKVKALEDVVKKDRIEREKAQQDAEDEKFEASGHGLQNPGLMQDRVANMEEDENEPDTNEGPAAGDMQSENLVFRPKKKPSKFQTNLRRKSLKSQKSLSGLSKKEPEPEHGEKNGKKSEGLR</sequence>
<protein>
    <submittedName>
        <fullName evidence="2">Uncharacterized protein</fullName>
    </submittedName>
</protein>
<dbReference type="GeneID" id="54558508"/>
<dbReference type="AlphaFoldDB" id="A0A6A6CV52"/>
<gene>
    <name evidence="2" type="ORF">M409DRAFT_20104</name>
</gene>
<evidence type="ECO:0000313" key="2">
    <source>
        <dbReference type="EMBL" id="KAF2169689.1"/>
    </source>
</evidence>
<reference evidence="2" key="1">
    <citation type="journal article" date="2020" name="Stud. Mycol.">
        <title>101 Dothideomycetes genomes: a test case for predicting lifestyles and emergence of pathogens.</title>
        <authorList>
            <person name="Haridas S."/>
            <person name="Albert R."/>
            <person name="Binder M."/>
            <person name="Bloem J."/>
            <person name="Labutti K."/>
            <person name="Salamov A."/>
            <person name="Andreopoulos B."/>
            <person name="Baker S."/>
            <person name="Barry K."/>
            <person name="Bills G."/>
            <person name="Bluhm B."/>
            <person name="Cannon C."/>
            <person name="Castanera R."/>
            <person name="Culley D."/>
            <person name="Daum C."/>
            <person name="Ezra D."/>
            <person name="Gonzalez J."/>
            <person name="Henrissat B."/>
            <person name="Kuo A."/>
            <person name="Liang C."/>
            <person name="Lipzen A."/>
            <person name="Lutzoni F."/>
            <person name="Magnuson J."/>
            <person name="Mondo S."/>
            <person name="Nolan M."/>
            <person name="Ohm R."/>
            <person name="Pangilinan J."/>
            <person name="Park H.-J."/>
            <person name="Ramirez L."/>
            <person name="Alfaro M."/>
            <person name="Sun H."/>
            <person name="Tritt A."/>
            <person name="Yoshinaga Y."/>
            <person name="Zwiers L.-H."/>
            <person name="Turgeon B."/>
            <person name="Goodwin S."/>
            <person name="Spatafora J."/>
            <person name="Crous P."/>
            <person name="Grigoriev I."/>
        </authorList>
    </citation>
    <scope>NUCLEOTIDE SEQUENCE</scope>
    <source>
        <strain evidence="2">ATCC 36951</strain>
    </source>
</reference>
<accession>A0A6A6CV52</accession>
<dbReference type="EMBL" id="ML993587">
    <property type="protein sequence ID" value="KAF2169689.1"/>
    <property type="molecule type" value="Genomic_DNA"/>
</dbReference>
<keyword evidence="3" id="KW-1185">Reference proteome</keyword>
<organism evidence="2 3">
    <name type="scientific">Zasmidium cellare ATCC 36951</name>
    <dbReference type="NCBI Taxonomy" id="1080233"/>
    <lineage>
        <taxon>Eukaryota</taxon>
        <taxon>Fungi</taxon>
        <taxon>Dikarya</taxon>
        <taxon>Ascomycota</taxon>
        <taxon>Pezizomycotina</taxon>
        <taxon>Dothideomycetes</taxon>
        <taxon>Dothideomycetidae</taxon>
        <taxon>Mycosphaerellales</taxon>
        <taxon>Mycosphaerellaceae</taxon>
        <taxon>Zasmidium</taxon>
    </lineage>
</organism>
<dbReference type="Proteomes" id="UP000799537">
    <property type="component" value="Unassembled WGS sequence"/>
</dbReference>
<dbReference type="RefSeq" id="XP_033670578.1">
    <property type="nucleotide sequence ID" value="XM_033805236.1"/>
</dbReference>
<feature type="compositionally biased region" description="Acidic residues" evidence="1">
    <location>
        <begin position="144"/>
        <end position="153"/>
    </location>
</feature>
<evidence type="ECO:0000256" key="1">
    <source>
        <dbReference type="SAM" id="MobiDB-lite"/>
    </source>
</evidence>
<proteinExistence type="predicted"/>